<name>A0A2T1DIT2_9CYAN</name>
<gene>
    <name evidence="1" type="ORF">C7B65_07840</name>
</gene>
<dbReference type="Pfam" id="PF11165">
    <property type="entry name" value="DUF2949"/>
    <property type="match status" value="1"/>
</dbReference>
<organism evidence="1 2">
    <name type="scientific">Phormidesmis priestleyi ULC007</name>
    <dbReference type="NCBI Taxonomy" id="1920490"/>
    <lineage>
        <taxon>Bacteria</taxon>
        <taxon>Bacillati</taxon>
        <taxon>Cyanobacteriota</taxon>
        <taxon>Cyanophyceae</taxon>
        <taxon>Leptolyngbyales</taxon>
        <taxon>Leptolyngbyaceae</taxon>
        <taxon>Phormidesmis</taxon>
    </lineage>
</organism>
<protein>
    <submittedName>
        <fullName evidence="1">DUF2949 domain-containing protein</fullName>
    </submittedName>
</protein>
<reference evidence="1 2" key="1">
    <citation type="submission" date="2018-02" db="EMBL/GenBank/DDBJ databases">
        <authorList>
            <person name="Cohen D.B."/>
            <person name="Kent A.D."/>
        </authorList>
    </citation>
    <scope>NUCLEOTIDE SEQUENCE [LARGE SCALE GENOMIC DNA]</scope>
    <source>
        <strain evidence="1 2">ULC007</strain>
    </source>
</reference>
<dbReference type="STRING" id="1920490.GCA_001895925_04143"/>
<dbReference type="AlphaFoldDB" id="A0A2T1DIT2"/>
<dbReference type="EMBL" id="PVWG01000006">
    <property type="protein sequence ID" value="PSB20344.1"/>
    <property type="molecule type" value="Genomic_DNA"/>
</dbReference>
<dbReference type="InterPro" id="IPR021336">
    <property type="entry name" value="DUF2949"/>
</dbReference>
<reference evidence="1 2" key="2">
    <citation type="submission" date="2018-03" db="EMBL/GenBank/DDBJ databases">
        <title>The ancient ancestry and fast evolution of plastids.</title>
        <authorList>
            <person name="Moore K.R."/>
            <person name="Magnabosco C."/>
            <person name="Momper L."/>
            <person name="Gold D.A."/>
            <person name="Bosak T."/>
            <person name="Fournier G.P."/>
        </authorList>
    </citation>
    <scope>NUCLEOTIDE SEQUENCE [LARGE SCALE GENOMIC DNA]</scope>
    <source>
        <strain evidence="1 2">ULC007</strain>
    </source>
</reference>
<accession>A0A2T1DIT2</accession>
<dbReference type="Proteomes" id="UP000238634">
    <property type="component" value="Unassembled WGS sequence"/>
</dbReference>
<proteinExistence type="predicted"/>
<evidence type="ECO:0000313" key="1">
    <source>
        <dbReference type="EMBL" id="PSB20344.1"/>
    </source>
</evidence>
<dbReference type="OrthoDB" id="433602at2"/>
<comment type="caution">
    <text evidence="1">The sequence shown here is derived from an EMBL/GenBank/DDBJ whole genome shotgun (WGS) entry which is preliminary data.</text>
</comment>
<dbReference type="RefSeq" id="WP_073070266.1">
    <property type="nucleotide sequence ID" value="NZ_MPPI01000006.1"/>
</dbReference>
<sequence>MAPTTHSKFICFLREELAISDSSIAFALRHREQNNGPLPMILWQYGLVTLQQLDQIYDWLESAKG</sequence>
<keyword evidence="2" id="KW-1185">Reference proteome</keyword>
<evidence type="ECO:0000313" key="2">
    <source>
        <dbReference type="Proteomes" id="UP000238634"/>
    </source>
</evidence>